<keyword evidence="1" id="KW-1133">Transmembrane helix</keyword>
<evidence type="ECO:0000256" key="1">
    <source>
        <dbReference type="SAM" id="Phobius"/>
    </source>
</evidence>
<feature type="transmembrane region" description="Helical" evidence="1">
    <location>
        <begin position="96"/>
        <end position="117"/>
    </location>
</feature>
<dbReference type="InterPro" id="IPR012666">
    <property type="entry name" value="CbtA_put"/>
</dbReference>
<keyword evidence="3" id="KW-1185">Reference proteome</keyword>
<reference evidence="2 3" key="1">
    <citation type="submission" date="2016-01" db="EMBL/GenBank/DDBJ databases">
        <authorList>
            <person name="Regsiter A."/>
            <person name="william w."/>
        </authorList>
    </citation>
    <scope>NUCLEOTIDE SEQUENCE [LARGE SCALE GENOMIC DNA]</scope>
    <source>
        <strain evidence="2 3">CFBP 5494</strain>
    </source>
</reference>
<feature type="transmembrane region" description="Helical" evidence="1">
    <location>
        <begin position="188"/>
        <end position="204"/>
    </location>
</feature>
<evidence type="ECO:0000313" key="2">
    <source>
        <dbReference type="EMBL" id="CUW94002.1"/>
    </source>
</evidence>
<evidence type="ECO:0000313" key="3">
    <source>
        <dbReference type="Proteomes" id="UP000191933"/>
    </source>
</evidence>
<dbReference type="Pfam" id="PF09490">
    <property type="entry name" value="CbtA"/>
    <property type="match status" value="1"/>
</dbReference>
<feature type="transmembrane region" description="Helical" evidence="1">
    <location>
        <begin position="166"/>
        <end position="183"/>
    </location>
</feature>
<keyword evidence="1" id="KW-0812">Transmembrane</keyword>
<accession>A0A9W5B2V9</accession>
<gene>
    <name evidence="2" type="ORF">AGR2A_Cc80046</name>
</gene>
<dbReference type="EMBL" id="FBVY01000019">
    <property type="protein sequence ID" value="CUW94002.1"/>
    <property type="molecule type" value="Genomic_DNA"/>
</dbReference>
<organism evidence="2 3">
    <name type="scientific">Agrobacterium genomosp. 2 str. CFBP 5494</name>
    <dbReference type="NCBI Taxonomy" id="1183436"/>
    <lineage>
        <taxon>Bacteria</taxon>
        <taxon>Pseudomonadati</taxon>
        <taxon>Pseudomonadota</taxon>
        <taxon>Alphaproteobacteria</taxon>
        <taxon>Hyphomicrobiales</taxon>
        <taxon>Rhizobiaceae</taxon>
        <taxon>Rhizobium/Agrobacterium group</taxon>
        <taxon>Agrobacterium</taxon>
        <taxon>Agrobacterium tumefaciens complex</taxon>
    </lineage>
</organism>
<comment type="caution">
    <text evidence="2">The sequence shown here is derived from an EMBL/GenBank/DDBJ whole genome shotgun (WGS) entry which is preliminary data.</text>
</comment>
<dbReference type="NCBIfam" id="TIGR02458">
    <property type="entry name" value="CbtA"/>
    <property type="match status" value="1"/>
</dbReference>
<protein>
    <submittedName>
        <fullName evidence="2">Cobalt transporter subunit CbtA</fullName>
    </submittedName>
</protein>
<keyword evidence="1" id="KW-0472">Membrane</keyword>
<feature type="transmembrane region" description="Helical" evidence="1">
    <location>
        <begin position="224"/>
        <end position="247"/>
    </location>
</feature>
<sequence>MTRVMPMPSPAIEGNVMSSFRNIVFTAVLVGILGGLAVSAMQAFGTTPLILQAETYEGAGGEAAHSHEATAPGAVVPAHEHNEEAWTPADGFERTAYTVAANVLTAIGYALVLTGLISLRGTNGGWREGLLWGVAGFVAVMLAPMIGLPPELPGSPAAALEARQIWWLATVAATAGGIALIAFRREPWAIVLALVLIVAPHVVGAPLPPEGEHALAPLPLERQFIVAATVTSFVFWALLGTLSTFFLKRFQSA</sequence>
<dbReference type="Proteomes" id="UP000191933">
    <property type="component" value="Unassembled WGS sequence"/>
</dbReference>
<name>A0A9W5B2V9_9HYPH</name>
<proteinExistence type="predicted"/>
<feature type="transmembrane region" description="Helical" evidence="1">
    <location>
        <begin position="129"/>
        <end position="146"/>
    </location>
</feature>
<dbReference type="AlphaFoldDB" id="A0A9W5B2V9"/>